<dbReference type="Proteomes" id="UP000182800">
    <property type="component" value="Unassembled WGS sequence"/>
</dbReference>
<comment type="caution">
    <text evidence="2">The sequence shown here is derived from an EMBL/GenBank/DDBJ whole genome shotgun (WGS) entry which is preliminary data.</text>
</comment>
<dbReference type="InterPro" id="IPR005321">
    <property type="entry name" value="Peptidase_S58_DmpA"/>
</dbReference>
<dbReference type="Pfam" id="PF03576">
    <property type="entry name" value="Peptidase_S58"/>
    <property type="match status" value="1"/>
</dbReference>
<dbReference type="PANTHER" id="PTHR36512">
    <property type="entry name" value="D-AMINOPEPTIDASE"/>
    <property type="match status" value="1"/>
</dbReference>
<dbReference type="GO" id="GO:0004177">
    <property type="term" value="F:aminopeptidase activity"/>
    <property type="evidence" value="ECO:0007669"/>
    <property type="project" value="UniProtKB-KW"/>
</dbReference>
<keyword evidence="2" id="KW-0645">Protease</keyword>
<dbReference type="EMBL" id="FMBM01000002">
    <property type="protein sequence ID" value="SCC81062.1"/>
    <property type="molecule type" value="Genomic_DNA"/>
</dbReference>
<comment type="similarity">
    <text evidence="1">Belongs to the peptidase S58 family.</text>
</comment>
<sequence>MTQRSETGLPTSLTGPTNSLADIPGLRLGQAHDTALASGVSVVLFDEPATVGTSALGGASAGRDLAALAPDATVETVHALVLSGGSGYGLDAASGVQAWLRARGIGFRLGAALIPIVPQAICFDLLNGGDKDWGRYPPYRELAYTACEDAGARVALGSVGAGYGATTVDLKGGVGSASVRLASGHMVAALAVVNAVGSTLIEGGPHFWAGGLEIGDEFGGLGWPLTPPGARHRPHWKGGPQPGTTLAIIATDAALTKAQATHVAIAANDGLARALDVTHAPFDGDTIFAAATGARPLADPVQDLTMIGAMAANVLARAIARGVFTATSLPHEGALPAWRDRFGG</sequence>
<dbReference type="Proteomes" id="UP000050497">
    <property type="component" value="Unassembled WGS sequence"/>
</dbReference>
<dbReference type="EMBL" id="LJSX01000012">
    <property type="protein sequence ID" value="KPQ10836.1"/>
    <property type="molecule type" value="Genomic_DNA"/>
</dbReference>
<dbReference type="PATRIC" id="fig|1653334.4.peg.2923"/>
<dbReference type="AlphaFoldDB" id="A0A0P7Y304"/>
<dbReference type="InterPro" id="IPR016117">
    <property type="entry name" value="ArgJ-like_dom_sf"/>
</dbReference>
<reference evidence="2 4" key="1">
    <citation type="submission" date="2015-09" db="EMBL/GenBank/DDBJ databases">
        <title>Identification and resolution of microdiversity through metagenomic sequencing of parallel consortia.</title>
        <authorList>
            <person name="Nelson W.C."/>
            <person name="Romine M.F."/>
            <person name="Lindemann S.R."/>
        </authorList>
    </citation>
    <scope>NUCLEOTIDE SEQUENCE [LARGE SCALE GENOMIC DNA]</scope>
    <source>
        <strain evidence="2">HL-109</strain>
    </source>
</reference>
<dbReference type="PANTHER" id="PTHR36512:SF3">
    <property type="entry name" value="BLR5678 PROTEIN"/>
    <property type="match status" value="1"/>
</dbReference>
<dbReference type="Gene3D" id="3.60.70.12">
    <property type="entry name" value="L-amino peptidase D-ALA esterase/amidase"/>
    <property type="match status" value="1"/>
</dbReference>
<dbReference type="CDD" id="cd02252">
    <property type="entry name" value="nylC_like"/>
    <property type="match status" value="1"/>
</dbReference>
<gene>
    <name evidence="2" type="primary">dmpA</name>
    <name evidence="3" type="ORF">GA0071312_1992</name>
    <name evidence="2" type="ORF">HLUCCO17_09105</name>
</gene>
<evidence type="ECO:0000313" key="4">
    <source>
        <dbReference type="Proteomes" id="UP000050497"/>
    </source>
</evidence>
<dbReference type="OrthoDB" id="9808347at2"/>
<protein>
    <submittedName>
        <fullName evidence="2">D-aminopeptidase</fullName>
        <ecNumber evidence="2">3.4.11.19</ecNumber>
    </submittedName>
    <submittedName>
        <fullName evidence="3">L-aminopeptidase/D-esterase</fullName>
    </submittedName>
</protein>
<reference evidence="3 5" key="2">
    <citation type="submission" date="2016-08" db="EMBL/GenBank/DDBJ databases">
        <authorList>
            <person name="Varghese N."/>
            <person name="Submissions Spin"/>
        </authorList>
    </citation>
    <scope>NUCLEOTIDE SEQUENCE [LARGE SCALE GENOMIC DNA]</scope>
    <source>
        <strain evidence="3 5">HL-109</strain>
    </source>
</reference>
<keyword evidence="2" id="KW-0378">Hydrolase</keyword>
<evidence type="ECO:0000313" key="5">
    <source>
        <dbReference type="Proteomes" id="UP000182800"/>
    </source>
</evidence>
<dbReference type="STRING" id="1653334.GA0071312_1992"/>
<keyword evidence="2" id="KW-0031">Aminopeptidase</keyword>
<organism evidence="2 4">
    <name type="scientific">Saliniramus fredricksonii</name>
    <dbReference type="NCBI Taxonomy" id="1653334"/>
    <lineage>
        <taxon>Bacteria</taxon>
        <taxon>Pseudomonadati</taxon>
        <taxon>Pseudomonadota</taxon>
        <taxon>Alphaproteobacteria</taxon>
        <taxon>Hyphomicrobiales</taxon>
        <taxon>Salinarimonadaceae</taxon>
        <taxon>Saliniramus</taxon>
    </lineage>
</organism>
<name>A0A0P7Y304_9HYPH</name>
<accession>A0A0P7Y304</accession>
<evidence type="ECO:0000313" key="3">
    <source>
        <dbReference type="EMBL" id="SCC81062.1"/>
    </source>
</evidence>
<evidence type="ECO:0000256" key="1">
    <source>
        <dbReference type="ARBA" id="ARBA00007068"/>
    </source>
</evidence>
<dbReference type="SUPFAM" id="SSF56266">
    <property type="entry name" value="DmpA/ArgJ-like"/>
    <property type="match status" value="1"/>
</dbReference>
<dbReference type="RefSeq" id="WP_074446070.1">
    <property type="nucleotide sequence ID" value="NZ_FMBM01000002.1"/>
</dbReference>
<keyword evidence="5" id="KW-1185">Reference proteome</keyword>
<dbReference type="EC" id="3.4.11.19" evidence="2"/>
<proteinExistence type="inferred from homology"/>
<evidence type="ECO:0000313" key="2">
    <source>
        <dbReference type="EMBL" id="KPQ10836.1"/>
    </source>
</evidence>